<dbReference type="AlphaFoldDB" id="A0A0E9PMV4"/>
<dbReference type="EMBL" id="GBXM01102616">
    <property type="protein sequence ID" value="JAH05961.1"/>
    <property type="molecule type" value="Transcribed_RNA"/>
</dbReference>
<evidence type="ECO:0000313" key="1">
    <source>
        <dbReference type="EMBL" id="JAH05961.1"/>
    </source>
</evidence>
<organism evidence="1">
    <name type="scientific">Anguilla anguilla</name>
    <name type="common">European freshwater eel</name>
    <name type="synonym">Muraena anguilla</name>
    <dbReference type="NCBI Taxonomy" id="7936"/>
    <lineage>
        <taxon>Eukaryota</taxon>
        <taxon>Metazoa</taxon>
        <taxon>Chordata</taxon>
        <taxon>Craniata</taxon>
        <taxon>Vertebrata</taxon>
        <taxon>Euteleostomi</taxon>
        <taxon>Actinopterygii</taxon>
        <taxon>Neopterygii</taxon>
        <taxon>Teleostei</taxon>
        <taxon>Anguilliformes</taxon>
        <taxon>Anguillidae</taxon>
        <taxon>Anguilla</taxon>
    </lineage>
</organism>
<name>A0A0E9PMV4_ANGAN</name>
<protein>
    <submittedName>
        <fullName evidence="1">Uncharacterized protein</fullName>
    </submittedName>
</protein>
<sequence length="42" mass="4743">MHCGTDQRDSEVQTLTQYLHSAAIYINALQGEGEICLIFILF</sequence>
<proteinExistence type="predicted"/>
<reference evidence="1" key="1">
    <citation type="submission" date="2014-11" db="EMBL/GenBank/DDBJ databases">
        <authorList>
            <person name="Amaro Gonzalez C."/>
        </authorList>
    </citation>
    <scope>NUCLEOTIDE SEQUENCE</scope>
</reference>
<reference evidence="1" key="2">
    <citation type="journal article" date="2015" name="Fish Shellfish Immunol.">
        <title>Early steps in the European eel (Anguilla anguilla)-Vibrio vulnificus interaction in the gills: Role of the RtxA13 toxin.</title>
        <authorList>
            <person name="Callol A."/>
            <person name="Pajuelo D."/>
            <person name="Ebbesson L."/>
            <person name="Teles M."/>
            <person name="MacKenzie S."/>
            <person name="Amaro C."/>
        </authorList>
    </citation>
    <scope>NUCLEOTIDE SEQUENCE</scope>
</reference>
<accession>A0A0E9PMV4</accession>